<sequence length="78" mass="8584">MKITYDERYNIAYLQIQETSAAARTVSVGEDINIDILEDGSVAGIEFLNAQKQLLLASGEPLVLINSTLNQVKKISLM</sequence>
<dbReference type="Proteomes" id="UP001054846">
    <property type="component" value="Chromosome"/>
</dbReference>
<dbReference type="EMBL" id="CP063845">
    <property type="protein sequence ID" value="UFP94271.1"/>
    <property type="molecule type" value="Genomic_DNA"/>
</dbReference>
<protein>
    <submittedName>
        <fullName evidence="1">DUF2283 domain-containing protein</fullName>
    </submittedName>
</protein>
<evidence type="ECO:0000313" key="1">
    <source>
        <dbReference type="EMBL" id="UFP94271.1"/>
    </source>
</evidence>
<evidence type="ECO:0000313" key="2">
    <source>
        <dbReference type="Proteomes" id="UP001054846"/>
    </source>
</evidence>
<dbReference type="Pfam" id="PF10049">
    <property type="entry name" value="DUF2283"/>
    <property type="match status" value="1"/>
</dbReference>
<accession>A0ABY3PKT7</accession>
<reference evidence="1 2" key="1">
    <citation type="journal article" date="2021" name="Genome Biol. Evol.">
        <title>Complete Genome Sequencing of a Novel Gloeobacter Species from a Waterfall Cave in Mexico.</title>
        <authorList>
            <person name="Saw J.H."/>
            <person name="Cardona T."/>
            <person name="Montejano G."/>
        </authorList>
    </citation>
    <scope>NUCLEOTIDE SEQUENCE [LARGE SCALE GENOMIC DNA]</scope>
    <source>
        <strain evidence="1">MG652769</strain>
    </source>
</reference>
<dbReference type="RefSeq" id="WP_230841329.1">
    <property type="nucleotide sequence ID" value="NZ_CP063845.1"/>
</dbReference>
<organism evidence="1 2">
    <name type="scientific">Gloeobacter morelensis MG652769</name>
    <dbReference type="NCBI Taxonomy" id="2781736"/>
    <lineage>
        <taxon>Bacteria</taxon>
        <taxon>Bacillati</taxon>
        <taxon>Cyanobacteriota</taxon>
        <taxon>Cyanophyceae</taxon>
        <taxon>Gloeobacterales</taxon>
        <taxon>Gloeobacteraceae</taxon>
        <taxon>Gloeobacter</taxon>
        <taxon>Gloeobacter morelensis</taxon>
    </lineage>
</organism>
<dbReference type="InterPro" id="IPR019270">
    <property type="entry name" value="DUF2283"/>
</dbReference>
<proteinExistence type="predicted"/>
<gene>
    <name evidence="1" type="ORF">ISF26_21365</name>
</gene>
<keyword evidence="2" id="KW-1185">Reference proteome</keyword>
<name>A0ABY3PKT7_9CYAN</name>